<evidence type="ECO:0000313" key="2">
    <source>
        <dbReference type="EMBL" id="KAK9752738.1"/>
    </source>
</evidence>
<dbReference type="GO" id="GO:0003676">
    <property type="term" value="F:nucleic acid binding"/>
    <property type="evidence" value="ECO:0007669"/>
    <property type="project" value="InterPro"/>
</dbReference>
<sequence>MHAKKTVNPQIARWYDLIMEYDFTIKHRSGEQMAHADALSRNPVEECGDTMAEAIEDRLEVMSVLTLEEEIGMFQQQDEDDNFTRFLRLYAVTDTKAKTVIKCLNRFVQDFDNFTRFLRLYAVTDTKAKTVIKCLNRFVQDFGLPERIISDRGTAFTSKELEEFCGKNGVVHVLNSSRHPQANGMVERVHRTIIPMVSMKMKSPDDRNWDQYVDEVVAEFNATRELLNVFYELYY</sequence>
<organism evidence="2 3">
    <name type="scientific">Popillia japonica</name>
    <name type="common">Japanese beetle</name>
    <dbReference type="NCBI Taxonomy" id="7064"/>
    <lineage>
        <taxon>Eukaryota</taxon>
        <taxon>Metazoa</taxon>
        <taxon>Ecdysozoa</taxon>
        <taxon>Arthropoda</taxon>
        <taxon>Hexapoda</taxon>
        <taxon>Insecta</taxon>
        <taxon>Pterygota</taxon>
        <taxon>Neoptera</taxon>
        <taxon>Endopterygota</taxon>
        <taxon>Coleoptera</taxon>
        <taxon>Polyphaga</taxon>
        <taxon>Scarabaeiformia</taxon>
        <taxon>Scarabaeidae</taxon>
        <taxon>Rutelinae</taxon>
        <taxon>Popillia</taxon>
    </lineage>
</organism>
<dbReference type="Pfam" id="PF00665">
    <property type="entry name" value="rve"/>
    <property type="match status" value="1"/>
</dbReference>
<dbReference type="InterPro" id="IPR001584">
    <property type="entry name" value="Integrase_cat-core"/>
</dbReference>
<reference evidence="2 3" key="1">
    <citation type="journal article" date="2024" name="BMC Genomics">
        <title>De novo assembly and annotation of Popillia japonica's genome with initial clues to its potential as an invasive pest.</title>
        <authorList>
            <person name="Cucini C."/>
            <person name="Boschi S."/>
            <person name="Funari R."/>
            <person name="Cardaioli E."/>
            <person name="Iannotti N."/>
            <person name="Marturano G."/>
            <person name="Paoli F."/>
            <person name="Bruttini M."/>
            <person name="Carapelli A."/>
            <person name="Frati F."/>
            <person name="Nardi F."/>
        </authorList>
    </citation>
    <scope>NUCLEOTIDE SEQUENCE [LARGE SCALE GENOMIC DNA]</scope>
    <source>
        <strain evidence="2">DMR45628</strain>
    </source>
</reference>
<gene>
    <name evidence="2" type="ORF">QE152_g3936</name>
</gene>
<dbReference type="PANTHER" id="PTHR37984:SF5">
    <property type="entry name" value="PROTEIN NYNRIN-LIKE"/>
    <property type="match status" value="1"/>
</dbReference>
<dbReference type="GO" id="GO:0015074">
    <property type="term" value="P:DNA integration"/>
    <property type="evidence" value="ECO:0007669"/>
    <property type="project" value="InterPro"/>
</dbReference>
<dbReference type="EMBL" id="JASPKY010000018">
    <property type="protein sequence ID" value="KAK9752738.1"/>
    <property type="molecule type" value="Genomic_DNA"/>
</dbReference>
<dbReference type="InterPro" id="IPR012337">
    <property type="entry name" value="RNaseH-like_sf"/>
</dbReference>
<dbReference type="Proteomes" id="UP001458880">
    <property type="component" value="Unassembled WGS sequence"/>
</dbReference>
<comment type="caution">
    <text evidence="2">The sequence shown here is derived from an EMBL/GenBank/DDBJ whole genome shotgun (WGS) entry which is preliminary data.</text>
</comment>
<keyword evidence="3" id="KW-1185">Reference proteome</keyword>
<dbReference type="Gene3D" id="3.30.420.10">
    <property type="entry name" value="Ribonuclease H-like superfamily/Ribonuclease H"/>
    <property type="match status" value="1"/>
</dbReference>
<dbReference type="PANTHER" id="PTHR37984">
    <property type="entry name" value="PROTEIN CBG26694"/>
    <property type="match status" value="1"/>
</dbReference>
<dbReference type="SUPFAM" id="SSF53098">
    <property type="entry name" value="Ribonuclease H-like"/>
    <property type="match status" value="1"/>
</dbReference>
<dbReference type="PROSITE" id="PS50994">
    <property type="entry name" value="INTEGRASE"/>
    <property type="match status" value="1"/>
</dbReference>
<name>A0AAW1N0C5_POPJA</name>
<dbReference type="AlphaFoldDB" id="A0AAW1N0C5"/>
<evidence type="ECO:0000313" key="3">
    <source>
        <dbReference type="Proteomes" id="UP001458880"/>
    </source>
</evidence>
<evidence type="ECO:0000259" key="1">
    <source>
        <dbReference type="PROSITE" id="PS50994"/>
    </source>
</evidence>
<dbReference type="InterPro" id="IPR050951">
    <property type="entry name" value="Retrovirus_Pol_polyprotein"/>
</dbReference>
<accession>A0AAW1N0C5</accession>
<feature type="domain" description="Integrase catalytic" evidence="1">
    <location>
        <begin position="75"/>
        <end position="235"/>
    </location>
</feature>
<proteinExistence type="predicted"/>
<dbReference type="InterPro" id="IPR036397">
    <property type="entry name" value="RNaseH_sf"/>
</dbReference>
<protein>
    <submittedName>
        <fullName evidence="2">Integrase core domain</fullName>
    </submittedName>
</protein>